<dbReference type="Pfam" id="PF13827">
    <property type="entry name" value="DUF4189"/>
    <property type="match status" value="1"/>
</dbReference>
<evidence type="ECO:0000313" key="3">
    <source>
        <dbReference type="Proteomes" id="UP000051677"/>
    </source>
</evidence>
<dbReference type="EMBL" id="LKTM01000386">
    <property type="protein sequence ID" value="KQH75134.1"/>
    <property type="molecule type" value="Genomic_DNA"/>
</dbReference>
<evidence type="ECO:0000259" key="1">
    <source>
        <dbReference type="Pfam" id="PF13827"/>
    </source>
</evidence>
<dbReference type="OrthoDB" id="4742838at2"/>
<reference evidence="2 3" key="1">
    <citation type="submission" date="2015-10" db="EMBL/GenBank/DDBJ databases">
        <title>Mycobacterium gordonae draft genome assembly.</title>
        <authorList>
            <person name="Ustinova V."/>
            <person name="Smirnova T."/>
            <person name="Blagodatskikh K."/>
            <person name="Varlamov D."/>
            <person name="Larionova E."/>
            <person name="Chernousova L."/>
        </authorList>
    </citation>
    <scope>NUCLEOTIDE SEQUENCE [LARGE SCALE GENOMIC DNA]</scope>
    <source>
        <strain evidence="2 3">CTRI 14-8773</strain>
    </source>
</reference>
<accession>A0A0Q2QSW6</accession>
<proteinExistence type="predicted"/>
<dbReference type="InterPro" id="IPR025240">
    <property type="entry name" value="DUF4189"/>
</dbReference>
<gene>
    <name evidence="2" type="ORF">AO501_29715</name>
</gene>
<protein>
    <recommendedName>
        <fullName evidence="1">DUF4189 domain-containing protein</fullName>
    </recommendedName>
</protein>
<feature type="domain" description="DUF4189" evidence="1">
    <location>
        <begin position="59"/>
        <end position="135"/>
    </location>
</feature>
<dbReference type="Proteomes" id="UP000051677">
    <property type="component" value="Unassembled WGS sequence"/>
</dbReference>
<comment type="caution">
    <text evidence="2">The sequence shown here is derived from an EMBL/GenBank/DDBJ whole genome shotgun (WGS) entry which is preliminary data.</text>
</comment>
<sequence length="144" mass="14913">MTTKRRHKIAVAVASVGATAGLMAIALPLVPQVSANLDKAAMSEMGMRPEMPVPHVMRYGAIAYAPSGAWGTAQGYPAKAQAEQVAVDRCNDKDCRVVISFNLCGAVASDGVNYRGGTGFSRAAAESDAVNRLGGGTVVSWVCN</sequence>
<organism evidence="2 3">
    <name type="scientific">Mycobacterium gordonae</name>
    <dbReference type="NCBI Taxonomy" id="1778"/>
    <lineage>
        <taxon>Bacteria</taxon>
        <taxon>Bacillati</taxon>
        <taxon>Actinomycetota</taxon>
        <taxon>Actinomycetes</taxon>
        <taxon>Mycobacteriales</taxon>
        <taxon>Mycobacteriaceae</taxon>
        <taxon>Mycobacterium</taxon>
    </lineage>
</organism>
<evidence type="ECO:0000313" key="2">
    <source>
        <dbReference type="EMBL" id="KQH75134.1"/>
    </source>
</evidence>
<dbReference type="AlphaFoldDB" id="A0A0Q2QSW6"/>
<name>A0A0Q2QSW6_MYCGO</name>